<evidence type="ECO:0000313" key="3">
    <source>
        <dbReference type="Proteomes" id="UP001165121"/>
    </source>
</evidence>
<organism evidence="2 3">
    <name type="scientific">Phytophthora fragariaefolia</name>
    <dbReference type="NCBI Taxonomy" id="1490495"/>
    <lineage>
        <taxon>Eukaryota</taxon>
        <taxon>Sar</taxon>
        <taxon>Stramenopiles</taxon>
        <taxon>Oomycota</taxon>
        <taxon>Peronosporomycetes</taxon>
        <taxon>Peronosporales</taxon>
        <taxon>Peronosporaceae</taxon>
        <taxon>Phytophthora</taxon>
    </lineage>
</organism>
<dbReference type="Proteomes" id="UP001165121">
    <property type="component" value="Unassembled WGS sequence"/>
</dbReference>
<accession>A0A9W6YGH1</accession>
<keyword evidence="3" id="KW-1185">Reference proteome</keyword>
<evidence type="ECO:0000256" key="1">
    <source>
        <dbReference type="SAM" id="MobiDB-lite"/>
    </source>
</evidence>
<dbReference type="AlphaFoldDB" id="A0A9W6YGH1"/>
<reference evidence="2" key="1">
    <citation type="submission" date="2023-04" db="EMBL/GenBank/DDBJ databases">
        <title>Phytophthora fragariaefolia NBRC 109709.</title>
        <authorList>
            <person name="Ichikawa N."/>
            <person name="Sato H."/>
            <person name="Tonouchi N."/>
        </authorList>
    </citation>
    <scope>NUCLEOTIDE SEQUENCE</scope>
    <source>
        <strain evidence="2">NBRC 109709</strain>
    </source>
</reference>
<sequence length="112" mass="12206">MGTCPVFQIQSGKVSQFESVYGSSSHAHYAGVDVILGTDVMIPAGVRLDLFRSKMKNPEEVVVALIKSQREVDEQSSAKHVPGSPNDALDVPPGSVVEFKLRRNSPSWITHE</sequence>
<dbReference type="OrthoDB" id="114360at2759"/>
<comment type="caution">
    <text evidence="2">The sequence shown here is derived from an EMBL/GenBank/DDBJ whole genome shotgun (WGS) entry which is preliminary data.</text>
</comment>
<gene>
    <name evidence="2" type="ORF">Pfra01_002704800</name>
</gene>
<proteinExistence type="predicted"/>
<name>A0A9W6YGH1_9STRA</name>
<evidence type="ECO:0000313" key="2">
    <source>
        <dbReference type="EMBL" id="GMF62041.1"/>
    </source>
</evidence>
<protein>
    <submittedName>
        <fullName evidence="2">Unnamed protein product</fullName>
    </submittedName>
</protein>
<dbReference type="EMBL" id="BSXT01006148">
    <property type="protein sequence ID" value="GMF62041.1"/>
    <property type="molecule type" value="Genomic_DNA"/>
</dbReference>
<feature type="region of interest" description="Disordered" evidence="1">
    <location>
        <begin position="71"/>
        <end position="93"/>
    </location>
</feature>